<evidence type="ECO:0000313" key="3">
    <source>
        <dbReference type="EMBL" id="KAK4009361.1"/>
    </source>
</evidence>
<dbReference type="PROSITE" id="PS51020">
    <property type="entry name" value="SPONDIN"/>
    <property type="match status" value="1"/>
</dbReference>
<dbReference type="Proteomes" id="UP001234178">
    <property type="component" value="Unassembled WGS sequence"/>
</dbReference>
<feature type="chain" id="PRO_5047521933" description="Spondin domain-containing protein" evidence="1">
    <location>
        <begin position="28"/>
        <end position="120"/>
    </location>
</feature>
<evidence type="ECO:0000313" key="4">
    <source>
        <dbReference type="Proteomes" id="UP001234178"/>
    </source>
</evidence>
<dbReference type="EMBL" id="JAOYFB010000003">
    <property type="protein sequence ID" value="KAK4009361.1"/>
    <property type="molecule type" value="Genomic_DNA"/>
</dbReference>
<dbReference type="InterPro" id="IPR009465">
    <property type="entry name" value="Spondin_N"/>
</dbReference>
<reference evidence="3 4" key="1">
    <citation type="journal article" date="2023" name="Nucleic Acids Res.">
        <title>The hologenome of Daphnia magna reveals possible DNA methylation and microbiome-mediated evolution of the host genome.</title>
        <authorList>
            <person name="Chaturvedi A."/>
            <person name="Li X."/>
            <person name="Dhandapani V."/>
            <person name="Marshall H."/>
            <person name="Kissane S."/>
            <person name="Cuenca-Cambronero M."/>
            <person name="Asole G."/>
            <person name="Calvet F."/>
            <person name="Ruiz-Romero M."/>
            <person name="Marangio P."/>
            <person name="Guigo R."/>
            <person name="Rago D."/>
            <person name="Mirbahai L."/>
            <person name="Eastwood N."/>
            <person name="Colbourne J.K."/>
            <person name="Zhou J."/>
            <person name="Mallon E."/>
            <person name="Orsini L."/>
        </authorList>
    </citation>
    <scope>NUCLEOTIDE SEQUENCE [LARGE SCALE GENOMIC DNA]</scope>
    <source>
        <strain evidence="3">LRV0_1</strain>
    </source>
</reference>
<feature type="domain" description="Spondin" evidence="2">
    <location>
        <begin position="41"/>
        <end position="120"/>
    </location>
</feature>
<keyword evidence="4" id="KW-1185">Reference proteome</keyword>
<dbReference type="Gene3D" id="2.60.40.2130">
    <property type="entry name" value="F-spondin domain"/>
    <property type="match status" value="1"/>
</dbReference>
<protein>
    <recommendedName>
        <fullName evidence="2">Spondin domain-containing protein</fullName>
    </recommendedName>
</protein>
<dbReference type="Pfam" id="PF06468">
    <property type="entry name" value="Spond_N"/>
    <property type="match status" value="1"/>
</dbReference>
<sequence length="120" mass="14684">MMNNQYWYNAFAVAFSLVCVIRSPTEARPENNSFMDMDEPSTKSCQPDRLTVYRVTLNTFWNHKNFPKHYPQWRPPAQWSKLVDKMLYHEPFNRNVHCEVPYHYNRFTINVREIWRLFSF</sequence>
<gene>
    <name evidence="3" type="ORF">OUZ56_018478</name>
</gene>
<keyword evidence="1" id="KW-0732">Signal</keyword>
<comment type="caution">
    <text evidence="3">The sequence shown here is derived from an EMBL/GenBank/DDBJ whole genome shotgun (WGS) entry which is preliminary data.</text>
</comment>
<evidence type="ECO:0000259" key="2">
    <source>
        <dbReference type="PROSITE" id="PS51020"/>
    </source>
</evidence>
<name>A0ABQ9Z8Y5_9CRUS</name>
<feature type="signal peptide" evidence="1">
    <location>
        <begin position="1"/>
        <end position="27"/>
    </location>
</feature>
<proteinExistence type="predicted"/>
<dbReference type="InterPro" id="IPR038678">
    <property type="entry name" value="Spondin_N_sf"/>
</dbReference>
<evidence type="ECO:0000256" key="1">
    <source>
        <dbReference type="SAM" id="SignalP"/>
    </source>
</evidence>
<organism evidence="3 4">
    <name type="scientific">Daphnia magna</name>
    <dbReference type="NCBI Taxonomy" id="35525"/>
    <lineage>
        <taxon>Eukaryota</taxon>
        <taxon>Metazoa</taxon>
        <taxon>Ecdysozoa</taxon>
        <taxon>Arthropoda</taxon>
        <taxon>Crustacea</taxon>
        <taxon>Branchiopoda</taxon>
        <taxon>Diplostraca</taxon>
        <taxon>Cladocera</taxon>
        <taxon>Anomopoda</taxon>
        <taxon>Daphniidae</taxon>
        <taxon>Daphnia</taxon>
    </lineage>
</organism>
<accession>A0ABQ9Z8Y5</accession>